<comment type="caution">
    <text evidence="2">The sequence shown here is derived from an EMBL/GenBank/DDBJ whole genome shotgun (WGS) entry which is preliminary data.</text>
</comment>
<reference evidence="2" key="1">
    <citation type="submission" date="2020-10" db="EMBL/GenBank/DDBJ databases">
        <authorList>
            <person name="Gilroy R."/>
        </authorList>
    </citation>
    <scope>NUCLEOTIDE SEQUENCE</scope>
    <source>
        <strain evidence="2">8207</strain>
    </source>
</reference>
<dbReference type="Proteomes" id="UP000823630">
    <property type="component" value="Unassembled WGS sequence"/>
</dbReference>
<reference evidence="2" key="2">
    <citation type="journal article" date="2021" name="PeerJ">
        <title>Extensive microbial diversity within the chicken gut microbiome revealed by metagenomics and culture.</title>
        <authorList>
            <person name="Gilroy R."/>
            <person name="Ravi A."/>
            <person name="Getino M."/>
            <person name="Pursley I."/>
            <person name="Horton D.L."/>
            <person name="Alikhan N.F."/>
            <person name="Baker D."/>
            <person name="Gharbi K."/>
            <person name="Hall N."/>
            <person name="Watson M."/>
            <person name="Adriaenssens E.M."/>
            <person name="Foster-Nyarko E."/>
            <person name="Jarju S."/>
            <person name="Secka A."/>
            <person name="Antonio M."/>
            <person name="Oren A."/>
            <person name="Chaudhuri R.R."/>
            <person name="La Ragione R."/>
            <person name="Hildebrand F."/>
            <person name="Pallen M.J."/>
        </authorList>
    </citation>
    <scope>NUCLEOTIDE SEQUENCE</scope>
    <source>
        <strain evidence="2">8207</strain>
    </source>
</reference>
<name>A0A9D9GV04_9PROT</name>
<dbReference type="InterPro" id="IPR008939">
    <property type="entry name" value="Lytic_TGlycosylase_superhlx_U"/>
</dbReference>
<dbReference type="AlphaFoldDB" id="A0A9D9GV04"/>
<organism evidence="2 3">
    <name type="scientific">Candidatus Enterousia avistercoris</name>
    <dbReference type="NCBI Taxonomy" id="2840788"/>
    <lineage>
        <taxon>Bacteria</taxon>
        <taxon>Pseudomonadati</taxon>
        <taxon>Pseudomonadota</taxon>
        <taxon>Alphaproteobacteria</taxon>
        <taxon>Candidatus Enterousia</taxon>
    </lineage>
</organism>
<accession>A0A9D9GV04</accession>
<evidence type="ECO:0000256" key="1">
    <source>
        <dbReference type="ARBA" id="ARBA00022729"/>
    </source>
</evidence>
<evidence type="ECO:0000313" key="2">
    <source>
        <dbReference type="EMBL" id="MBO8425647.1"/>
    </source>
</evidence>
<sequence>MPVTKNITILNKSMKKIFTFLIAILLPFGAFAYDAPDLDILSGGDASLYEQIFLLQDAEEISAAQKLQEQLEDPLLMNEVLYQRYISDTYRTRGKELVAWMEKYYDMPGADRMVKLAKIKQATVRKAYIPRTISGGASIETAQSETWTAKKYSGDTNTKINQFKRAIRSGSTKRARLILEDSSFKRKLTESDYGRLAGRLSFIYYTNGEYELAKKWGFVAADAKSEYGLWAMGLLYYKEEKFNESEKYFSAILDLEQINNARKTEAAFWAGRAADANGDRSAAKQYWKIAAAHPMAFYGALASVMLGHTPKYEFFEQDITDEDIDELRETK</sequence>
<protein>
    <recommendedName>
        <fullName evidence="4">Tetratricopeptide repeat protein</fullName>
    </recommendedName>
</protein>
<gene>
    <name evidence="2" type="ORF">IAC69_04190</name>
</gene>
<feature type="non-terminal residue" evidence="2">
    <location>
        <position position="331"/>
    </location>
</feature>
<evidence type="ECO:0008006" key="4">
    <source>
        <dbReference type="Google" id="ProtNLM"/>
    </source>
</evidence>
<dbReference type="EMBL" id="JADINC010000070">
    <property type="protein sequence ID" value="MBO8425647.1"/>
    <property type="molecule type" value="Genomic_DNA"/>
</dbReference>
<evidence type="ECO:0000313" key="3">
    <source>
        <dbReference type="Proteomes" id="UP000823630"/>
    </source>
</evidence>
<proteinExistence type="predicted"/>
<dbReference type="Gene3D" id="1.25.20.10">
    <property type="entry name" value="Bacterial muramidases"/>
    <property type="match status" value="1"/>
</dbReference>
<dbReference type="SUPFAM" id="SSF48435">
    <property type="entry name" value="Bacterial muramidases"/>
    <property type="match status" value="1"/>
</dbReference>
<keyword evidence="1" id="KW-0732">Signal</keyword>
<dbReference type="GO" id="GO:0042597">
    <property type="term" value="C:periplasmic space"/>
    <property type="evidence" value="ECO:0007669"/>
    <property type="project" value="InterPro"/>
</dbReference>
<dbReference type="GO" id="GO:0004553">
    <property type="term" value="F:hydrolase activity, hydrolyzing O-glycosyl compounds"/>
    <property type="evidence" value="ECO:0007669"/>
    <property type="project" value="InterPro"/>
</dbReference>